<evidence type="ECO:0000313" key="2">
    <source>
        <dbReference type="Proteomes" id="UP000694844"/>
    </source>
</evidence>
<name>A0A8B8B6U2_CRAVI</name>
<protein>
    <submittedName>
        <fullName evidence="3">Uncharacterized protein LOC111107501</fullName>
    </submittedName>
</protein>
<dbReference type="Proteomes" id="UP000694844">
    <property type="component" value="Chromosome 8"/>
</dbReference>
<keyword evidence="1" id="KW-1133">Transmembrane helix</keyword>
<evidence type="ECO:0000313" key="3">
    <source>
        <dbReference type="RefSeq" id="XP_022298434.1"/>
    </source>
</evidence>
<keyword evidence="2" id="KW-1185">Reference proteome</keyword>
<proteinExistence type="predicted"/>
<dbReference type="RefSeq" id="XP_022298434.1">
    <property type="nucleotide sequence ID" value="XM_022442726.1"/>
</dbReference>
<dbReference type="OrthoDB" id="6146753at2759"/>
<evidence type="ECO:0000256" key="1">
    <source>
        <dbReference type="SAM" id="Phobius"/>
    </source>
</evidence>
<dbReference type="KEGG" id="cvn:111107501"/>
<keyword evidence="1" id="KW-0812">Transmembrane</keyword>
<gene>
    <name evidence="3" type="primary">LOC111107501</name>
</gene>
<feature type="transmembrane region" description="Helical" evidence="1">
    <location>
        <begin position="25"/>
        <end position="48"/>
    </location>
</feature>
<accession>A0A8B8B6U2</accession>
<dbReference type="AlphaFoldDB" id="A0A8B8B6U2"/>
<organism evidence="2 3">
    <name type="scientific">Crassostrea virginica</name>
    <name type="common">Eastern oyster</name>
    <dbReference type="NCBI Taxonomy" id="6565"/>
    <lineage>
        <taxon>Eukaryota</taxon>
        <taxon>Metazoa</taxon>
        <taxon>Spiralia</taxon>
        <taxon>Lophotrochozoa</taxon>
        <taxon>Mollusca</taxon>
        <taxon>Bivalvia</taxon>
        <taxon>Autobranchia</taxon>
        <taxon>Pteriomorphia</taxon>
        <taxon>Ostreida</taxon>
        <taxon>Ostreoidea</taxon>
        <taxon>Ostreidae</taxon>
        <taxon>Crassostrea</taxon>
    </lineage>
</organism>
<sequence>MSALLSFTRFTDYGSYFSLPLPFSVYFGIAVAALGIVLCIFAGLVKGIRRCTRGEMKMTGDEFSSTRQIIDVELNYAQSTKHRQKAHLSVIDAGIQDEVSSHGYADIDELNSDDYVNVKEELNNSDDDDEFDYENLRDGV</sequence>
<keyword evidence="1" id="KW-0472">Membrane</keyword>
<reference evidence="3" key="1">
    <citation type="submission" date="2025-08" db="UniProtKB">
        <authorList>
            <consortium name="RefSeq"/>
        </authorList>
    </citation>
    <scope>IDENTIFICATION</scope>
    <source>
        <tissue evidence="3">Whole sample</tissue>
    </source>
</reference>
<dbReference type="GeneID" id="111107501"/>